<feature type="domain" description="COMM" evidence="1">
    <location>
        <begin position="114"/>
        <end position="188"/>
    </location>
</feature>
<evidence type="ECO:0000259" key="1">
    <source>
        <dbReference type="PROSITE" id="PS51269"/>
    </source>
</evidence>
<protein>
    <recommendedName>
        <fullName evidence="1">COMM domain-containing protein</fullName>
    </recommendedName>
</protein>
<dbReference type="GeneID" id="20081532"/>
<name>A0A024UDZ5_9STRA</name>
<gene>
    <name evidence="2" type="ORF">H310_04482</name>
</gene>
<dbReference type="PANTHER" id="PTHR12333">
    <property type="entry name" value="COMM DOMAIN CONTAINING PROTEIN 10"/>
    <property type="match status" value="1"/>
</dbReference>
<dbReference type="AlphaFoldDB" id="A0A024UDZ5"/>
<dbReference type="PROSITE" id="PS51269">
    <property type="entry name" value="COMM"/>
    <property type="match status" value="1"/>
</dbReference>
<dbReference type="EMBL" id="KI913958">
    <property type="protein sequence ID" value="ETW04122.1"/>
    <property type="molecule type" value="Genomic_DNA"/>
</dbReference>
<dbReference type="STRING" id="157072.A0A024UDZ5"/>
<dbReference type="Pfam" id="PF07258">
    <property type="entry name" value="COMM_domain"/>
    <property type="match status" value="1"/>
</dbReference>
<dbReference type="PANTHER" id="PTHR12333:SF0">
    <property type="entry name" value="COMM DOMAIN-CONTAINING PROTEIN 10"/>
    <property type="match status" value="1"/>
</dbReference>
<dbReference type="Pfam" id="PF21672">
    <property type="entry name" value="COMM_HN"/>
    <property type="match status" value="1"/>
</dbReference>
<dbReference type="InterPro" id="IPR017920">
    <property type="entry name" value="COMM"/>
</dbReference>
<accession>A0A024UDZ5</accession>
<dbReference type="VEuPathDB" id="FungiDB:H310_04482"/>
<reference evidence="2" key="1">
    <citation type="submission" date="2013-12" db="EMBL/GenBank/DDBJ databases">
        <title>The Genome Sequence of Aphanomyces invadans NJM9701.</title>
        <authorList>
            <consortium name="The Broad Institute Genomics Platform"/>
            <person name="Russ C."/>
            <person name="Tyler B."/>
            <person name="van West P."/>
            <person name="Dieguez-Uribeondo J."/>
            <person name="Young S.K."/>
            <person name="Zeng Q."/>
            <person name="Gargeya S."/>
            <person name="Fitzgerald M."/>
            <person name="Abouelleil A."/>
            <person name="Alvarado L."/>
            <person name="Chapman S.B."/>
            <person name="Gainer-Dewar J."/>
            <person name="Goldberg J."/>
            <person name="Griggs A."/>
            <person name="Gujja S."/>
            <person name="Hansen M."/>
            <person name="Howarth C."/>
            <person name="Imamovic A."/>
            <person name="Ireland A."/>
            <person name="Larimer J."/>
            <person name="McCowan C."/>
            <person name="Murphy C."/>
            <person name="Pearson M."/>
            <person name="Poon T.W."/>
            <person name="Priest M."/>
            <person name="Roberts A."/>
            <person name="Saif S."/>
            <person name="Shea T."/>
            <person name="Sykes S."/>
            <person name="Wortman J."/>
            <person name="Nusbaum C."/>
            <person name="Birren B."/>
        </authorList>
    </citation>
    <scope>NUCLEOTIDE SEQUENCE [LARGE SCALE GENOMIC DNA]</scope>
    <source>
        <strain evidence="2">NJM9701</strain>
    </source>
</reference>
<dbReference type="OrthoDB" id="77522at2759"/>
<sequence>MNAFPTDKLALLLRRILQSPDTSTCVFSDQEQSQLMVMGNMSAPQVTVLLAGVTRIVSSAAYHDWDDKQFVSEVSRLGVLEATSSALGAVWGQEKLTYREALLHKSTMSGQLPSITDSHWRMHVTIADSVSTGHAIPHALFHLHTVKSHLSSSPSNDDNEIHMEMNHTDLYDFFIQLDAIQSEIDALATPP</sequence>
<proteinExistence type="predicted"/>
<dbReference type="RefSeq" id="XP_008867078.1">
    <property type="nucleotide sequence ID" value="XM_008868856.1"/>
</dbReference>
<organism evidence="2">
    <name type="scientific">Aphanomyces invadans</name>
    <dbReference type="NCBI Taxonomy" id="157072"/>
    <lineage>
        <taxon>Eukaryota</taxon>
        <taxon>Sar</taxon>
        <taxon>Stramenopiles</taxon>
        <taxon>Oomycota</taxon>
        <taxon>Saprolegniomycetes</taxon>
        <taxon>Saprolegniales</taxon>
        <taxon>Verrucalvaceae</taxon>
        <taxon>Aphanomyces</taxon>
    </lineage>
</organism>
<dbReference type="InterPro" id="IPR037361">
    <property type="entry name" value="COMMD10"/>
</dbReference>
<evidence type="ECO:0000313" key="2">
    <source>
        <dbReference type="EMBL" id="ETW04122.1"/>
    </source>
</evidence>